<dbReference type="SMART" id="SM00409">
    <property type="entry name" value="IG"/>
    <property type="match status" value="1"/>
</dbReference>
<evidence type="ECO:0000259" key="1">
    <source>
        <dbReference type="PROSITE" id="PS50835"/>
    </source>
</evidence>
<dbReference type="SUPFAM" id="SSF48726">
    <property type="entry name" value="Immunoglobulin"/>
    <property type="match status" value="1"/>
</dbReference>
<name>A0AAV2IAV6_LYMST</name>
<feature type="non-terminal residue" evidence="2">
    <location>
        <position position="1"/>
    </location>
</feature>
<accession>A0AAV2IAV6</accession>
<gene>
    <name evidence="2" type="ORF">GSLYS_00016698001</name>
</gene>
<dbReference type="InterPro" id="IPR003598">
    <property type="entry name" value="Ig_sub2"/>
</dbReference>
<sequence>SSQFKHLRHHVLLTVKDTTVNPNSTPVPRPYIQIIGSQYVEKESDILLTCNATGLEHAPEDLDWFFNGNKLQGSRRLSIKKQLSITSRSISGVLEIRGAQLDDSGLYVCRTSNLQIESLRVTVLN</sequence>
<evidence type="ECO:0000313" key="3">
    <source>
        <dbReference type="Proteomes" id="UP001497497"/>
    </source>
</evidence>
<dbReference type="EMBL" id="CAXITT010000529">
    <property type="protein sequence ID" value="CAL1543164.1"/>
    <property type="molecule type" value="Genomic_DNA"/>
</dbReference>
<dbReference type="InterPro" id="IPR036179">
    <property type="entry name" value="Ig-like_dom_sf"/>
</dbReference>
<dbReference type="AlphaFoldDB" id="A0AAV2IAV6"/>
<protein>
    <recommendedName>
        <fullName evidence="1">Ig-like domain-containing protein</fullName>
    </recommendedName>
</protein>
<dbReference type="InterPro" id="IPR003599">
    <property type="entry name" value="Ig_sub"/>
</dbReference>
<dbReference type="SMART" id="SM00408">
    <property type="entry name" value="IGc2"/>
    <property type="match status" value="1"/>
</dbReference>
<organism evidence="2 3">
    <name type="scientific">Lymnaea stagnalis</name>
    <name type="common">Great pond snail</name>
    <name type="synonym">Helix stagnalis</name>
    <dbReference type="NCBI Taxonomy" id="6523"/>
    <lineage>
        <taxon>Eukaryota</taxon>
        <taxon>Metazoa</taxon>
        <taxon>Spiralia</taxon>
        <taxon>Lophotrochozoa</taxon>
        <taxon>Mollusca</taxon>
        <taxon>Gastropoda</taxon>
        <taxon>Heterobranchia</taxon>
        <taxon>Euthyneura</taxon>
        <taxon>Panpulmonata</taxon>
        <taxon>Hygrophila</taxon>
        <taxon>Lymnaeoidea</taxon>
        <taxon>Lymnaeidae</taxon>
        <taxon>Lymnaea</taxon>
    </lineage>
</organism>
<dbReference type="PROSITE" id="PS50835">
    <property type="entry name" value="IG_LIKE"/>
    <property type="match status" value="1"/>
</dbReference>
<dbReference type="Proteomes" id="UP001497497">
    <property type="component" value="Unassembled WGS sequence"/>
</dbReference>
<dbReference type="InterPro" id="IPR007110">
    <property type="entry name" value="Ig-like_dom"/>
</dbReference>
<dbReference type="Pfam" id="PF13927">
    <property type="entry name" value="Ig_3"/>
    <property type="match status" value="1"/>
</dbReference>
<feature type="non-terminal residue" evidence="2">
    <location>
        <position position="125"/>
    </location>
</feature>
<dbReference type="InterPro" id="IPR013783">
    <property type="entry name" value="Ig-like_fold"/>
</dbReference>
<proteinExistence type="predicted"/>
<feature type="domain" description="Ig-like" evidence="1">
    <location>
        <begin position="22"/>
        <end position="122"/>
    </location>
</feature>
<comment type="caution">
    <text evidence="2">The sequence shown here is derived from an EMBL/GenBank/DDBJ whole genome shotgun (WGS) entry which is preliminary data.</text>
</comment>
<reference evidence="2 3" key="1">
    <citation type="submission" date="2024-04" db="EMBL/GenBank/DDBJ databases">
        <authorList>
            <consortium name="Genoscope - CEA"/>
            <person name="William W."/>
        </authorList>
    </citation>
    <scope>NUCLEOTIDE SEQUENCE [LARGE SCALE GENOMIC DNA]</scope>
</reference>
<dbReference type="Gene3D" id="2.60.40.10">
    <property type="entry name" value="Immunoglobulins"/>
    <property type="match status" value="1"/>
</dbReference>
<keyword evidence="3" id="KW-1185">Reference proteome</keyword>
<evidence type="ECO:0000313" key="2">
    <source>
        <dbReference type="EMBL" id="CAL1543164.1"/>
    </source>
</evidence>